<evidence type="ECO:0000256" key="3">
    <source>
        <dbReference type="PROSITE-ProRule" id="PRU00339"/>
    </source>
</evidence>
<dbReference type="PIRSF" id="PIRSF000422">
    <property type="entry name" value="N-terminal-AcTrfase-A_aux_su"/>
    <property type="match status" value="1"/>
</dbReference>
<dbReference type="Gene3D" id="1.25.40.1040">
    <property type="match status" value="1"/>
</dbReference>
<dbReference type="PROSITE" id="PS50005">
    <property type="entry name" value="TPR"/>
    <property type="match status" value="2"/>
</dbReference>
<dbReference type="GO" id="GO:0031415">
    <property type="term" value="C:NatA complex"/>
    <property type="evidence" value="ECO:0007669"/>
    <property type="project" value="TreeGrafter"/>
</dbReference>
<keyword evidence="5" id="KW-0808">Transferase</keyword>
<dbReference type="AlphaFoldDB" id="A0A195E5W2"/>
<name>A0A195E5W2_9HYME</name>
<accession>A0A195E5W2</accession>
<keyword evidence="2 3" id="KW-0802">TPR repeat</keyword>
<dbReference type="SMART" id="SM00028">
    <property type="entry name" value="TPR"/>
    <property type="match status" value="6"/>
</dbReference>
<dbReference type="Pfam" id="PF13181">
    <property type="entry name" value="TPR_8"/>
    <property type="match status" value="1"/>
</dbReference>
<evidence type="ECO:0000313" key="6">
    <source>
        <dbReference type="Proteomes" id="UP000078492"/>
    </source>
</evidence>
<keyword evidence="1" id="KW-0677">Repeat</keyword>
<evidence type="ECO:0000256" key="2">
    <source>
        <dbReference type="ARBA" id="ARBA00022803"/>
    </source>
</evidence>
<dbReference type="EMBL" id="KQ979592">
    <property type="protein sequence ID" value="KYN20585.1"/>
    <property type="molecule type" value="Genomic_DNA"/>
</dbReference>
<keyword evidence="6" id="KW-1185">Reference proteome</keyword>
<dbReference type="Proteomes" id="UP000078492">
    <property type="component" value="Unassembled WGS sequence"/>
</dbReference>
<dbReference type="InterPro" id="IPR021183">
    <property type="entry name" value="NatA_aux_su"/>
</dbReference>
<evidence type="ECO:0000256" key="4">
    <source>
        <dbReference type="SAM" id="MobiDB-lite"/>
    </source>
</evidence>
<dbReference type="FunFam" id="1.25.40.1040:FF:000003">
    <property type="entry name" value="N-terminal acetyltransferase A, auxiliary subunit"/>
    <property type="match status" value="1"/>
</dbReference>
<gene>
    <name evidence="5" type="ORF">ALC57_07074</name>
</gene>
<proteinExistence type="predicted"/>
<feature type="repeat" description="TPR" evidence="3">
    <location>
        <begin position="275"/>
        <end position="308"/>
    </location>
</feature>
<feature type="repeat" description="TPR" evidence="3">
    <location>
        <begin position="134"/>
        <end position="167"/>
    </location>
</feature>
<dbReference type="GO" id="GO:0016740">
    <property type="term" value="F:transferase activity"/>
    <property type="evidence" value="ECO:0007669"/>
    <property type="project" value="UniProtKB-KW"/>
</dbReference>
<reference evidence="5 6" key="1">
    <citation type="submission" date="2015-09" db="EMBL/GenBank/DDBJ databases">
        <title>Trachymyrmex cornetzi WGS genome.</title>
        <authorList>
            <person name="Nygaard S."/>
            <person name="Hu H."/>
            <person name="Boomsma J."/>
            <person name="Zhang G."/>
        </authorList>
    </citation>
    <scope>NUCLEOTIDE SEQUENCE [LARGE SCALE GENOMIC DNA]</scope>
    <source>
        <strain evidence="5">Tcor2-1</strain>
        <tissue evidence="5">Whole body</tissue>
    </source>
</reference>
<feature type="compositionally biased region" description="Basic and acidic residues" evidence="4">
    <location>
        <begin position="669"/>
        <end position="682"/>
    </location>
</feature>
<dbReference type="InterPro" id="IPR011990">
    <property type="entry name" value="TPR-like_helical_dom_sf"/>
</dbReference>
<feature type="region of interest" description="Disordered" evidence="4">
    <location>
        <begin position="632"/>
        <end position="690"/>
    </location>
</feature>
<feature type="compositionally biased region" description="Basic residues" evidence="4">
    <location>
        <begin position="647"/>
        <end position="656"/>
    </location>
</feature>
<dbReference type="SUPFAM" id="SSF48452">
    <property type="entry name" value="TPR-like"/>
    <property type="match status" value="1"/>
</dbReference>
<dbReference type="PANTHER" id="PTHR22767">
    <property type="entry name" value="N-TERMINAL ACETYLTRANSFERASE-RELATED"/>
    <property type="match status" value="1"/>
</dbReference>
<dbReference type="Pfam" id="PF12569">
    <property type="entry name" value="NatA_aux_su"/>
    <property type="match status" value="1"/>
</dbReference>
<protein>
    <submittedName>
        <fullName evidence="5">N-alpha-acetyltransferase 15, NatA auxiliary subunit</fullName>
    </submittedName>
</protein>
<dbReference type="STRING" id="471704.A0A195E5W2"/>
<organism evidence="5 6">
    <name type="scientific">Trachymyrmex cornetzi</name>
    <dbReference type="NCBI Taxonomy" id="471704"/>
    <lineage>
        <taxon>Eukaryota</taxon>
        <taxon>Metazoa</taxon>
        <taxon>Ecdysozoa</taxon>
        <taxon>Arthropoda</taxon>
        <taxon>Hexapoda</taxon>
        <taxon>Insecta</taxon>
        <taxon>Pterygota</taxon>
        <taxon>Neoptera</taxon>
        <taxon>Endopterygota</taxon>
        <taxon>Hymenoptera</taxon>
        <taxon>Apocrita</taxon>
        <taxon>Aculeata</taxon>
        <taxon>Formicoidea</taxon>
        <taxon>Formicidae</taxon>
        <taxon>Myrmicinae</taxon>
        <taxon>Trachymyrmex</taxon>
    </lineage>
</organism>
<dbReference type="PANTHER" id="PTHR22767:SF2">
    <property type="entry name" value="N(ALPHA)-ACETYLTRANSFERASE 15_16, ISOFORM A"/>
    <property type="match status" value="1"/>
</dbReference>
<dbReference type="InterPro" id="IPR019734">
    <property type="entry name" value="TPR_rpt"/>
</dbReference>
<evidence type="ECO:0000313" key="5">
    <source>
        <dbReference type="EMBL" id="KYN20585.1"/>
    </source>
</evidence>
<dbReference type="Gene3D" id="1.25.40.1010">
    <property type="match status" value="1"/>
</dbReference>
<sequence length="906" mass="105630">MPSSNPLPPKENALFKRILPASRVHLPFSNDKAFPRGSKTAKGHWRLRDAAACLTLYMKTRLARRHSVTIGARCYEHKQYKNGLKFAKQILSNPKFSEHGETLAMKGLTLNCLGRKEEAYDHVRRGLRNDLQSHVCWHVYGLLQRSDKKYDEAIKCYRNALKWDKDNIQILRDLSLLQIQMRDLEGYKDTRYQLFMLRPTQRASWIGFAISYHLLRDYEMALKILDTFRNSPMICYDYEHSELLLYQNMVIQESGECEQALKHLDKYSDQICDKVTVKETYGKLRLQLKQYAEAEQVYKELLDINPENTTYYTRLAEAERHSSPSETLQMLQRYEELFPRALAPRRLQLNYATGDEFKVLVDRYLRKGLHKGVPPLFVNLRSLYTDKEKVEIISSLLVQYKEALKLHDHFSDQEKDNPREPASALLWTYYYLAQHYDYLGQTEKALIEIDAAIDHTPTLIELFVTKGRIYKHAGNVQEAYKWLDEAQGLDTADRYINSKCAKYMLRANLIKEAEETCGKFTREGVLAMENLNEMQCMWIQTEAANAYKRLGKYGEALKKCHEVDRHFSEIIEDQFDFHTYCMRKMTLRSYVGLLRLEDVLRAHPFYFKAAKCAMEVYLRLHDYPLPDPAQTQEIDTENLAPSELKKLRNKQRKQRRKAELERQQAAQAQEKREQHNKSRQQNDSDLEQPTLDELIPEKLERVEDPLEQAIKFLQPLQELASNRIETHLMAFEIYIRKGRTLLMLRSIKRAHRLDVNNPDLHTCLVRFLLHTSKSPLEGAVGEVVKRQTAGIFSSTKAAQLNAEYLKKNRNSLPHLLQGARMLYVLDPSAQTKALSLVTSIEELEGVTLQNCTKVLDALRNSDFGHCDDTIADYMTKCHVRFPFATAFRPPEPKTNNHQEKENSIKN</sequence>
<evidence type="ECO:0000256" key="1">
    <source>
        <dbReference type="ARBA" id="ARBA00022737"/>
    </source>
</evidence>